<dbReference type="InterPro" id="IPR036249">
    <property type="entry name" value="Thioredoxin-like_sf"/>
</dbReference>
<name>A0A176YGH9_9BRAD</name>
<dbReference type="EMBL" id="LUUB01000080">
    <property type="protein sequence ID" value="OAF05299.1"/>
    <property type="molecule type" value="Genomic_DNA"/>
</dbReference>
<dbReference type="SUPFAM" id="SSF52833">
    <property type="entry name" value="Thioredoxin-like"/>
    <property type="match status" value="1"/>
</dbReference>
<gene>
    <name evidence="3" type="ORF">AYJ54_22970</name>
</gene>
<dbReference type="InterPro" id="IPR004046">
    <property type="entry name" value="GST_C"/>
</dbReference>
<dbReference type="SUPFAM" id="SSF47616">
    <property type="entry name" value="GST C-terminal domain-like"/>
    <property type="match status" value="1"/>
</dbReference>
<dbReference type="OrthoDB" id="9797500at2"/>
<feature type="domain" description="GST N-terminal" evidence="1">
    <location>
        <begin position="2"/>
        <end position="80"/>
    </location>
</feature>
<dbReference type="InterPro" id="IPR050983">
    <property type="entry name" value="GST_Omega/HSP26"/>
</dbReference>
<dbReference type="InterPro" id="IPR010987">
    <property type="entry name" value="Glutathione-S-Trfase_C-like"/>
</dbReference>
<dbReference type="Proteomes" id="UP000076959">
    <property type="component" value="Unassembled WGS sequence"/>
</dbReference>
<dbReference type="Pfam" id="PF13417">
    <property type="entry name" value="GST_N_3"/>
    <property type="match status" value="1"/>
</dbReference>
<protein>
    <recommendedName>
        <fullName evidence="5">Glutathione S-transferase</fullName>
    </recommendedName>
</protein>
<dbReference type="Gene3D" id="3.40.30.10">
    <property type="entry name" value="Glutaredoxin"/>
    <property type="match status" value="1"/>
</dbReference>
<dbReference type="GO" id="GO:0005737">
    <property type="term" value="C:cytoplasm"/>
    <property type="evidence" value="ECO:0007669"/>
    <property type="project" value="TreeGrafter"/>
</dbReference>
<evidence type="ECO:0000259" key="2">
    <source>
        <dbReference type="PROSITE" id="PS50405"/>
    </source>
</evidence>
<dbReference type="Pfam" id="PF00043">
    <property type="entry name" value="GST_C"/>
    <property type="match status" value="1"/>
</dbReference>
<evidence type="ECO:0008006" key="5">
    <source>
        <dbReference type="Google" id="ProtNLM"/>
    </source>
</evidence>
<dbReference type="PANTHER" id="PTHR43968">
    <property type="match status" value="1"/>
</dbReference>
<proteinExistence type="predicted"/>
<dbReference type="InterPro" id="IPR004045">
    <property type="entry name" value="Glutathione_S-Trfase_N"/>
</dbReference>
<sequence>MSETVVYGFPRSTFVNIVRLVLTHKDVAYRFEDLEPVMGKPEHLSLHPFNRVPIFRHGDFILYETSAIVSYIDEAFGGQRLTPQDQRARARMNQWISAVNSYVYPYMIYHVTHERLVFPELGIAPDEKVVAHALPKVELALSVIERELAHGGQYLIGSELTLADFYLLPSTFAFGLTDEGQSMYRKFPAFCRWRSIVEDLPTTRKLRASLPPREPILHAREWANSHRPKY</sequence>
<dbReference type="PANTHER" id="PTHR43968:SF6">
    <property type="entry name" value="GLUTATHIONE S-TRANSFERASE OMEGA"/>
    <property type="match status" value="1"/>
</dbReference>
<evidence type="ECO:0000313" key="4">
    <source>
        <dbReference type="Proteomes" id="UP000076959"/>
    </source>
</evidence>
<evidence type="ECO:0000313" key="3">
    <source>
        <dbReference type="EMBL" id="OAF05299.1"/>
    </source>
</evidence>
<dbReference type="Gene3D" id="1.20.1050.10">
    <property type="match status" value="1"/>
</dbReference>
<dbReference type="InterPro" id="IPR040079">
    <property type="entry name" value="Glutathione_S-Trfase"/>
</dbReference>
<keyword evidence="4" id="KW-1185">Reference proteome</keyword>
<dbReference type="RefSeq" id="WP_063704844.1">
    <property type="nucleotide sequence ID" value="NZ_LUUB01000080.1"/>
</dbReference>
<feature type="domain" description="GST C-terminal" evidence="2">
    <location>
        <begin position="85"/>
        <end position="230"/>
    </location>
</feature>
<reference evidence="3 4" key="1">
    <citation type="submission" date="2016-03" db="EMBL/GenBank/DDBJ databases">
        <title>Draft Genome Sequence of the Strain BR 10245 (Bradyrhizobium sp.) isolated from nodules of Centrolobium paraense.</title>
        <authorList>
            <person name="Simoes-Araujo J.L.Sr."/>
            <person name="Barauna A.C."/>
            <person name="Silva K."/>
            <person name="Zilli J.E."/>
        </authorList>
    </citation>
    <scope>NUCLEOTIDE SEQUENCE [LARGE SCALE GENOMIC DNA]</scope>
    <source>
        <strain evidence="3 4">BR 10245</strain>
    </source>
</reference>
<dbReference type="InterPro" id="IPR036282">
    <property type="entry name" value="Glutathione-S-Trfase_C_sf"/>
</dbReference>
<organism evidence="3 4">
    <name type="scientific">Bradyrhizobium centrolobii</name>
    <dbReference type="NCBI Taxonomy" id="1505087"/>
    <lineage>
        <taxon>Bacteria</taxon>
        <taxon>Pseudomonadati</taxon>
        <taxon>Pseudomonadota</taxon>
        <taxon>Alphaproteobacteria</taxon>
        <taxon>Hyphomicrobiales</taxon>
        <taxon>Nitrobacteraceae</taxon>
        <taxon>Bradyrhizobium</taxon>
    </lineage>
</organism>
<dbReference type="PROSITE" id="PS50405">
    <property type="entry name" value="GST_CTER"/>
    <property type="match status" value="1"/>
</dbReference>
<dbReference type="SFLD" id="SFLDG00358">
    <property type="entry name" value="Main_(cytGST)"/>
    <property type="match status" value="1"/>
</dbReference>
<evidence type="ECO:0000259" key="1">
    <source>
        <dbReference type="PROSITE" id="PS50404"/>
    </source>
</evidence>
<dbReference type="PROSITE" id="PS50404">
    <property type="entry name" value="GST_NTER"/>
    <property type="match status" value="1"/>
</dbReference>
<dbReference type="SFLD" id="SFLDS00019">
    <property type="entry name" value="Glutathione_Transferase_(cytos"/>
    <property type="match status" value="1"/>
</dbReference>
<accession>A0A176YGH9</accession>
<dbReference type="STRING" id="1505087.AYJ54_22970"/>
<comment type="caution">
    <text evidence="3">The sequence shown here is derived from an EMBL/GenBank/DDBJ whole genome shotgun (WGS) entry which is preliminary data.</text>
</comment>
<dbReference type="AlphaFoldDB" id="A0A176YGH9"/>